<dbReference type="Gene3D" id="1.10.30.40">
    <property type="entry name" value="Ethanolamine ammonia-lyase light chain (EutC), N-terminal domain"/>
    <property type="match status" value="1"/>
</dbReference>
<dbReference type="PIRSF" id="PIRSF018982">
    <property type="entry name" value="EutC"/>
    <property type="match status" value="1"/>
</dbReference>
<dbReference type="Pfam" id="PF05985">
    <property type="entry name" value="EutC"/>
    <property type="match status" value="1"/>
</dbReference>
<evidence type="ECO:0000256" key="5">
    <source>
        <dbReference type="HAMAP-Rule" id="MF_00601"/>
    </source>
</evidence>
<dbReference type="InterPro" id="IPR042251">
    <property type="entry name" value="EutC_C"/>
</dbReference>
<dbReference type="InterPro" id="IPR042255">
    <property type="entry name" value="EutC_N"/>
</dbReference>
<dbReference type="PANTHER" id="PTHR39330">
    <property type="entry name" value="ETHANOLAMINE AMMONIA-LYASE LIGHT CHAIN"/>
    <property type="match status" value="1"/>
</dbReference>
<dbReference type="GO" id="GO:0009350">
    <property type="term" value="C:ethanolamine ammonia-lyase complex"/>
    <property type="evidence" value="ECO:0007669"/>
    <property type="project" value="UniProtKB-UniRule"/>
</dbReference>
<dbReference type="NCBIfam" id="NF003971">
    <property type="entry name" value="PRK05465.1"/>
    <property type="match status" value="1"/>
</dbReference>
<sequence>MNQDDIWEKYRQFTHARIGLGRTGSSMTTRQMLAFRTDHALASDAVWADLNTDAVQAELQNLGLDSILLNSQARDRQQYVQRPDLGRILSESSQATLQSLPREEYEVSITLADGLSAIAIERNAAPLLAHLMPLLRPYRVAPITIVRQGRVAISDPIGDLLGSQLSVILIGERPGLTSPYSMGAYLTYAPCSGNTDERRNCISNIRSEGLPHELAAQKLCFLIGESLRKKLSGVKLKDLFHDDRLNDAAQ</sequence>
<evidence type="ECO:0000313" key="7">
    <source>
        <dbReference type="Proteomes" id="UP001139103"/>
    </source>
</evidence>
<feature type="binding site" evidence="5">
    <location>
        <position position="201"/>
    </location>
    <ligand>
        <name>adenosylcob(III)alamin</name>
        <dbReference type="ChEBI" id="CHEBI:18408"/>
    </ligand>
</feature>
<evidence type="ECO:0000256" key="4">
    <source>
        <dbReference type="ARBA" id="ARBA00024446"/>
    </source>
</evidence>
<comment type="catalytic activity">
    <reaction evidence="5">
        <text>ethanolamine = acetaldehyde + NH4(+)</text>
        <dbReference type="Rhea" id="RHEA:15313"/>
        <dbReference type="ChEBI" id="CHEBI:15343"/>
        <dbReference type="ChEBI" id="CHEBI:28938"/>
        <dbReference type="ChEBI" id="CHEBI:57603"/>
        <dbReference type="EC" id="4.3.1.7"/>
    </reaction>
</comment>
<evidence type="ECO:0000313" key="6">
    <source>
        <dbReference type="EMBL" id="MCC9629645.1"/>
    </source>
</evidence>
<protein>
    <recommendedName>
        <fullName evidence="5">Ethanolamine ammonia-lyase small subunit</fullName>
        <shortName evidence="5">EAL small subunit</shortName>
        <ecNumber evidence="5">4.3.1.7</ecNumber>
    </recommendedName>
</protein>
<evidence type="ECO:0000256" key="1">
    <source>
        <dbReference type="ARBA" id="ARBA00022628"/>
    </source>
</evidence>
<gene>
    <name evidence="5 6" type="primary">eutC</name>
    <name evidence="6" type="ORF">LOC68_14725</name>
</gene>
<comment type="subunit">
    <text evidence="5">The basic unit is a heterodimer which dimerizes to form tetramers. The heterotetramers trimerize; 6 large subunits form a core ring with 6 small subunits projecting outwards.</text>
</comment>
<dbReference type="GO" id="GO:0031471">
    <property type="term" value="C:ethanolamine degradation polyhedral organelle"/>
    <property type="evidence" value="ECO:0007669"/>
    <property type="project" value="UniProtKB-UniRule"/>
</dbReference>
<keyword evidence="3 5" id="KW-0170">Cobalt</keyword>
<comment type="caution">
    <text evidence="6">The sequence shown here is derived from an EMBL/GenBank/DDBJ whole genome shotgun (WGS) entry which is preliminary data.</text>
</comment>
<organism evidence="6 7">
    <name type="scientific">Blastopirellula sediminis</name>
    <dbReference type="NCBI Taxonomy" id="2894196"/>
    <lineage>
        <taxon>Bacteria</taxon>
        <taxon>Pseudomonadati</taxon>
        <taxon>Planctomycetota</taxon>
        <taxon>Planctomycetia</taxon>
        <taxon>Pirellulales</taxon>
        <taxon>Pirellulaceae</taxon>
        <taxon>Blastopirellula</taxon>
    </lineage>
</organism>
<dbReference type="EC" id="4.3.1.7" evidence="5"/>
<feature type="binding site" evidence="5">
    <location>
        <position position="172"/>
    </location>
    <ligand>
        <name>adenosylcob(III)alamin</name>
        <dbReference type="ChEBI" id="CHEBI:18408"/>
    </ligand>
</feature>
<keyword evidence="7" id="KW-1185">Reference proteome</keyword>
<comment type="function">
    <text evidence="5">Catalyzes the deamination of various vicinal amino-alcohols to oxo compounds. Allows this organism to utilize ethanolamine as the sole source of nitrogen and carbon in the presence of external vitamin B12.</text>
</comment>
<dbReference type="GO" id="GO:0046336">
    <property type="term" value="P:ethanolamine catabolic process"/>
    <property type="evidence" value="ECO:0007669"/>
    <property type="project" value="UniProtKB-UniRule"/>
</dbReference>
<dbReference type="GO" id="GO:0008851">
    <property type="term" value="F:ethanolamine ammonia-lyase activity"/>
    <property type="evidence" value="ECO:0007669"/>
    <property type="project" value="UniProtKB-UniRule"/>
</dbReference>
<dbReference type="HAMAP" id="MF_00601">
    <property type="entry name" value="EutC"/>
    <property type="match status" value="1"/>
</dbReference>
<evidence type="ECO:0000256" key="2">
    <source>
        <dbReference type="ARBA" id="ARBA00023239"/>
    </source>
</evidence>
<comment type="subcellular location">
    <subcellularLocation>
        <location evidence="5">Bacterial microcompartment</location>
    </subcellularLocation>
</comment>
<dbReference type="EMBL" id="JAJKFT010000010">
    <property type="protein sequence ID" value="MCC9629645.1"/>
    <property type="molecule type" value="Genomic_DNA"/>
</dbReference>
<evidence type="ECO:0000256" key="3">
    <source>
        <dbReference type="ARBA" id="ARBA00023285"/>
    </source>
</evidence>
<dbReference type="GO" id="GO:0006520">
    <property type="term" value="P:amino acid metabolic process"/>
    <property type="evidence" value="ECO:0007669"/>
    <property type="project" value="InterPro"/>
</dbReference>
<feature type="binding site" evidence="5">
    <location>
        <position position="151"/>
    </location>
    <ligand>
        <name>adenosylcob(III)alamin</name>
        <dbReference type="ChEBI" id="CHEBI:18408"/>
    </ligand>
</feature>
<dbReference type="PANTHER" id="PTHR39330:SF1">
    <property type="entry name" value="ETHANOLAMINE AMMONIA-LYASE SMALL SUBUNIT"/>
    <property type="match status" value="1"/>
</dbReference>
<comment type="similarity">
    <text evidence="5">Belongs to the EutC family.</text>
</comment>
<keyword evidence="4 5" id="KW-1283">Bacterial microcompartment</keyword>
<dbReference type="RefSeq" id="WP_230220101.1">
    <property type="nucleotide sequence ID" value="NZ_JAJKFT010000010.1"/>
</dbReference>
<comment type="pathway">
    <text evidence="5">Amine and polyamine degradation; ethanolamine degradation.</text>
</comment>
<keyword evidence="1 5" id="KW-0846">Cobalamin</keyword>
<proteinExistence type="inferred from homology"/>
<dbReference type="Gene3D" id="3.40.50.11240">
    <property type="entry name" value="Ethanolamine ammonia-lyase light chain (EutC)"/>
    <property type="match status" value="1"/>
</dbReference>
<reference evidence="6" key="1">
    <citation type="submission" date="2021-11" db="EMBL/GenBank/DDBJ databases">
        <title>Genome sequence.</title>
        <authorList>
            <person name="Sun Q."/>
        </authorList>
    </citation>
    <scope>NUCLEOTIDE SEQUENCE</scope>
    <source>
        <strain evidence="6">JC732</strain>
    </source>
</reference>
<accession>A0A9X1MNV6</accession>
<comment type="cofactor">
    <cofactor evidence="5">
        <name>adenosylcob(III)alamin</name>
        <dbReference type="ChEBI" id="CHEBI:18408"/>
    </cofactor>
    <text evidence="5">Binds between the large and small subunits.</text>
</comment>
<dbReference type="InterPro" id="IPR009246">
    <property type="entry name" value="EutC"/>
</dbReference>
<name>A0A9X1MNV6_9BACT</name>
<dbReference type="Proteomes" id="UP001139103">
    <property type="component" value="Unassembled WGS sequence"/>
</dbReference>
<keyword evidence="2 5" id="KW-0456">Lyase</keyword>
<dbReference type="GO" id="GO:0031419">
    <property type="term" value="F:cobalamin binding"/>
    <property type="evidence" value="ECO:0007669"/>
    <property type="project" value="UniProtKB-UniRule"/>
</dbReference>
<dbReference type="AlphaFoldDB" id="A0A9X1MNV6"/>